<feature type="compositionally biased region" description="Polar residues" evidence="1">
    <location>
        <begin position="28"/>
        <end position="45"/>
    </location>
</feature>
<feature type="compositionally biased region" description="Low complexity" evidence="1">
    <location>
        <begin position="255"/>
        <end position="266"/>
    </location>
</feature>
<sequence length="421" mass="46566">MFKRLLKSRHDAPPSKDGGASLLRHTKPNNNGGLTRGPSTCSPAYSLNPVEYDLESPHFSRDLSEQSVNPVDYRRDMSGQSVNPVKYQYNPTGPIPFGRPPTSVKPAEYRQSPLSPDVSGASTYGHASSTESPIPIDYRASAPMPTPKQPAQPQVVENTQRRAPQSPTATRYTYTVDHPPPRLDRHTKHAYFTSLAEQNPVELPASAVPARYELPAVSTPRQTPLPPYSPPRHARPSTRPGQASPTASSTTTLVPSPRSELPSPRLGHTKANNIPSPTADGNDGIKKFVVDIYCPLKRDAHGNCREQVPRDVREFRLSKVALIPIVAGKRTFVSFDVVFGEVDKPYADIVEKHFSCSHLTRLTEIEPETVYGGQVFTVGPLNIAYRDGESSMVYVRFLTKEDNANINVEQQIRSYETPRHM</sequence>
<reference evidence="2" key="1">
    <citation type="journal article" date="2020" name="Stud. Mycol.">
        <title>101 Dothideomycetes genomes: a test case for predicting lifestyles and emergence of pathogens.</title>
        <authorList>
            <person name="Haridas S."/>
            <person name="Albert R."/>
            <person name="Binder M."/>
            <person name="Bloem J."/>
            <person name="Labutti K."/>
            <person name="Salamov A."/>
            <person name="Andreopoulos B."/>
            <person name="Baker S."/>
            <person name="Barry K."/>
            <person name="Bills G."/>
            <person name="Bluhm B."/>
            <person name="Cannon C."/>
            <person name="Castanera R."/>
            <person name="Culley D."/>
            <person name="Daum C."/>
            <person name="Ezra D."/>
            <person name="Gonzalez J."/>
            <person name="Henrissat B."/>
            <person name="Kuo A."/>
            <person name="Liang C."/>
            <person name="Lipzen A."/>
            <person name="Lutzoni F."/>
            <person name="Magnuson J."/>
            <person name="Mondo S."/>
            <person name="Nolan M."/>
            <person name="Ohm R."/>
            <person name="Pangilinan J."/>
            <person name="Park H.-J."/>
            <person name="Ramirez L."/>
            <person name="Alfaro M."/>
            <person name="Sun H."/>
            <person name="Tritt A."/>
            <person name="Yoshinaga Y."/>
            <person name="Zwiers L.-H."/>
            <person name="Turgeon B."/>
            <person name="Goodwin S."/>
            <person name="Spatafora J."/>
            <person name="Crous P."/>
            <person name="Grigoriev I."/>
        </authorList>
    </citation>
    <scope>NUCLEOTIDE SEQUENCE</scope>
    <source>
        <strain evidence="2">CBS 113818</strain>
    </source>
</reference>
<dbReference type="OrthoDB" id="3799080at2759"/>
<dbReference type="AlphaFoldDB" id="A0A6A6ZTR9"/>
<gene>
    <name evidence="2" type="ORF">CC86DRAFT_384088</name>
</gene>
<feature type="region of interest" description="Disordered" evidence="1">
    <location>
        <begin position="1"/>
        <end position="185"/>
    </location>
</feature>
<name>A0A6A6ZTR9_9PLEO</name>
<evidence type="ECO:0000256" key="1">
    <source>
        <dbReference type="SAM" id="MobiDB-lite"/>
    </source>
</evidence>
<feature type="compositionally biased region" description="Polar residues" evidence="1">
    <location>
        <begin position="120"/>
        <end position="132"/>
    </location>
</feature>
<dbReference type="EMBL" id="MU006230">
    <property type="protein sequence ID" value="KAF2824461.1"/>
    <property type="molecule type" value="Genomic_DNA"/>
</dbReference>
<keyword evidence="3" id="KW-1185">Reference proteome</keyword>
<feature type="region of interest" description="Disordered" evidence="1">
    <location>
        <begin position="215"/>
        <end position="280"/>
    </location>
</feature>
<evidence type="ECO:0000313" key="3">
    <source>
        <dbReference type="Proteomes" id="UP000799424"/>
    </source>
</evidence>
<dbReference type="Proteomes" id="UP000799424">
    <property type="component" value="Unassembled WGS sequence"/>
</dbReference>
<protein>
    <submittedName>
        <fullName evidence="2">Uncharacterized protein</fullName>
    </submittedName>
</protein>
<feature type="compositionally biased region" description="Basic and acidic residues" evidence="1">
    <location>
        <begin position="55"/>
        <end position="64"/>
    </location>
</feature>
<organism evidence="2 3">
    <name type="scientific">Ophiobolus disseminans</name>
    <dbReference type="NCBI Taxonomy" id="1469910"/>
    <lineage>
        <taxon>Eukaryota</taxon>
        <taxon>Fungi</taxon>
        <taxon>Dikarya</taxon>
        <taxon>Ascomycota</taxon>
        <taxon>Pezizomycotina</taxon>
        <taxon>Dothideomycetes</taxon>
        <taxon>Pleosporomycetidae</taxon>
        <taxon>Pleosporales</taxon>
        <taxon>Pleosporineae</taxon>
        <taxon>Phaeosphaeriaceae</taxon>
        <taxon>Ophiobolus</taxon>
    </lineage>
</organism>
<accession>A0A6A6ZTR9</accession>
<evidence type="ECO:0000313" key="2">
    <source>
        <dbReference type="EMBL" id="KAF2824461.1"/>
    </source>
</evidence>
<feature type="compositionally biased region" description="Polar residues" evidence="1">
    <location>
        <begin position="239"/>
        <end position="254"/>
    </location>
</feature>
<proteinExistence type="predicted"/>
<feature type="compositionally biased region" description="Polar residues" evidence="1">
    <location>
        <begin position="151"/>
        <end position="173"/>
    </location>
</feature>